<evidence type="ECO:0000313" key="3">
    <source>
        <dbReference type="Proteomes" id="UP001174691"/>
    </source>
</evidence>
<protein>
    <submittedName>
        <fullName evidence="2">Uncharacterized protein</fullName>
    </submittedName>
</protein>
<evidence type="ECO:0000313" key="2">
    <source>
        <dbReference type="EMBL" id="KAJ9158182.1"/>
    </source>
</evidence>
<dbReference type="EMBL" id="JANBVN010000040">
    <property type="protein sequence ID" value="KAJ9158182.1"/>
    <property type="molecule type" value="Genomic_DNA"/>
</dbReference>
<dbReference type="Proteomes" id="UP001174691">
    <property type="component" value="Unassembled WGS sequence"/>
</dbReference>
<organism evidence="2 3">
    <name type="scientific">Coniochaeta hoffmannii</name>
    <dbReference type="NCBI Taxonomy" id="91930"/>
    <lineage>
        <taxon>Eukaryota</taxon>
        <taxon>Fungi</taxon>
        <taxon>Dikarya</taxon>
        <taxon>Ascomycota</taxon>
        <taxon>Pezizomycotina</taxon>
        <taxon>Sordariomycetes</taxon>
        <taxon>Sordariomycetidae</taxon>
        <taxon>Coniochaetales</taxon>
        <taxon>Coniochaetaceae</taxon>
        <taxon>Coniochaeta</taxon>
    </lineage>
</organism>
<keyword evidence="1" id="KW-0732">Signal</keyword>
<dbReference type="AlphaFoldDB" id="A0AA38S3G2"/>
<sequence length="67" mass="7383">MRFSTSLIMATIANLAVAAALPVAHVADLALPVLEPREELVVANKEKYARRHEPLEELVVANKEKYA</sequence>
<feature type="signal peptide" evidence="1">
    <location>
        <begin position="1"/>
        <end position="18"/>
    </location>
</feature>
<keyword evidence="3" id="KW-1185">Reference proteome</keyword>
<comment type="caution">
    <text evidence="2">The sequence shown here is derived from an EMBL/GenBank/DDBJ whole genome shotgun (WGS) entry which is preliminary data.</text>
</comment>
<feature type="chain" id="PRO_5041228501" evidence="1">
    <location>
        <begin position="19"/>
        <end position="67"/>
    </location>
</feature>
<proteinExistence type="predicted"/>
<name>A0AA38S3G2_9PEZI</name>
<evidence type="ECO:0000256" key="1">
    <source>
        <dbReference type="SAM" id="SignalP"/>
    </source>
</evidence>
<gene>
    <name evidence="2" type="ORF">NKR19_g3513</name>
</gene>
<reference evidence="2" key="1">
    <citation type="submission" date="2022-07" db="EMBL/GenBank/DDBJ databases">
        <title>Fungi with potential for degradation of polypropylene.</title>
        <authorList>
            <person name="Gostincar C."/>
        </authorList>
    </citation>
    <scope>NUCLEOTIDE SEQUENCE</scope>
    <source>
        <strain evidence="2">EXF-13287</strain>
    </source>
</reference>
<accession>A0AA38S3G2</accession>